<dbReference type="Proteomes" id="UP000199440">
    <property type="component" value="Unassembled WGS sequence"/>
</dbReference>
<dbReference type="AlphaFoldDB" id="A0A1G9IW74"/>
<keyword evidence="1" id="KW-0732">Signal</keyword>
<keyword evidence="3" id="KW-1185">Reference proteome</keyword>
<gene>
    <name evidence="2" type="ORF">SAMN04488514_101297</name>
</gene>
<dbReference type="EMBL" id="FNGV01000001">
    <property type="protein sequence ID" value="SDL29203.1"/>
    <property type="molecule type" value="Genomic_DNA"/>
</dbReference>
<name>A0A1G9IW74_9FLAO</name>
<dbReference type="InterPro" id="IPR025345">
    <property type="entry name" value="DUF4249"/>
</dbReference>
<dbReference type="PROSITE" id="PS51257">
    <property type="entry name" value="PROKAR_LIPOPROTEIN"/>
    <property type="match status" value="1"/>
</dbReference>
<feature type="chain" id="PRO_5011747376" description="DUF4249 domain-containing protein" evidence="1">
    <location>
        <begin position="18"/>
        <end position="281"/>
    </location>
</feature>
<feature type="signal peptide" evidence="1">
    <location>
        <begin position="1"/>
        <end position="17"/>
    </location>
</feature>
<dbReference type="Pfam" id="PF14054">
    <property type="entry name" value="DUF4249"/>
    <property type="match status" value="1"/>
</dbReference>
<evidence type="ECO:0000313" key="3">
    <source>
        <dbReference type="Proteomes" id="UP000199440"/>
    </source>
</evidence>
<dbReference type="OrthoDB" id="1430047at2"/>
<evidence type="ECO:0000313" key="2">
    <source>
        <dbReference type="EMBL" id="SDL29203.1"/>
    </source>
</evidence>
<reference evidence="2 3" key="1">
    <citation type="submission" date="2016-10" db="EMBL/GenBank/DDBJ databases">
        <authorList>
            <person name="de Groot N.N."/>
        </authorList>
    </citation>
    <scope>NUCLEOTIDE SEQUENCE [LARGE SCALE GENOMIC DNA]</scope>
    <source>
        <strain evidence="2 3">DSM 19886</strain>
    </source>
</reference>
<dbReference type="RefSeq" id="WP_089884562.1">
    <property type="nucleotide sequence ID" value="NZ_FNGV01000001.1"/>
</dbReference>
<proteinExistence type="predicted"/>
<sequence length="281" mass="31506">MKIYIRTTILFLAIALASCSDVIDVPVQTAPTRLVVEASIDWEKGTMGNEQTIRLSTSTAFFETTGNTAVTGASVIISNDTSGDEFLFVDQSNGEYTTDDFVPVIGQSYTLQIIHDGETYMAQETLIPVTDITNIYQGREDGFDDEELEVHVEFIDPANEDNYYFIRFKREGDLLPELEVGDDEFIDGNEVDWWYEVQEDEDTDKIDVLQPGDVISIEMYGISSAYYNYMDILIDQIGGVGLFQATPVAVKGNCVNQTNPDNYAHGYFRLTEVNKASYTVE</sequence>
<evidence type="ECO:0008006" key="4">
    <source>
        <dbReference type="Google" id="ProtNLM"/>
    </source>
</evidence>
<protein>
    <recommendedName>
        <fullName evidence="4">DUF4249 domain-containing protein</fullName>
    </recommendedName>
</protein>
<accession>A0A1G9IW74</accession>
<evidence type="ECO:0000256" key="1">
    <source>
        <dbReference type="SAM" id="SignalP"/>
    </source>
</evidence>
<organism evidence="2 3">
    <name type="scientific">Kriegella aquimaris</name>
    <dbReference type="NCBI Taxonomy" id="192904"/>
    <lineage>
        <taxon>Bacteria</taxon>
        <taxon>Pseudomonadati</taxon>
        <taxon>Bacteroidota</taxon>
        <taxon>Flavobacteriia</taxon>
        <taxon>Flavobacteriales</taxon>
        <taxon>Flavobacteriaceae</taxon>
        <taxon>Kriegella</taxon>
    </lineage>
</organism>
<dbReference type="STRING" id="192904.SAMN04488514_101297"/>